<evidence type="ECO:0000256" key="5">
    <source>
        <dbReference type="ARBA" id="ARBA00023315"/>
    </source>
</evidence>
<dbReference type="PANTHER" id="PTHR11735">
    <property type="entry name" value="TRNA N6-ADENOSINE THREONYLCARBAMOYLTRANSFERASE"/>
    <property type="match status" value="1"/>
</dbReference>
<evidence type="ECO:0000256" key="2">
    <source>
        <dbReference type="ARBA" id="ARBA00022679"/>
    </source>
</evidence>
<feature type="domain" description="Gcp-like" evidence="7">
    <location>
        <begin position="70"/>
        <end position="299"/>
    </location>
</feature>
<dbReference type="SUPFAM" id="SSF53067">
    <property type="entry name" value="Actin-like ATPase domain"/>
    <property type="match status" value="1"/>
</dbReference>
<sequence length="309" mass="32740">MPERFLGIDTSNYRTSAAIYNAETGEWVNRGGLLTVPEGAIGLRQSDALFQHTVRLHEKIEALPQGEVRAIGVSTRPRAVEGSYMPCFLAGESVARSAAHLLSVPLFTVSHQQGHIAAAALSAGKLDLLDGEFLAWHLSGGTSELLHVKCGADGLPDCTCIGGTTDLAAGQLLDRAGNLLGLPFPSGGALDALALTAEPEKGFRPKVNECKFSLSGMQNQVENKFKTAEPKQMARFALETVANAVIKATEQAREQYHCPILCAGGVMASQIIRARMNKRFGGEVSFAEPTLSGDNAVGVAVLAAKLCNR</sequence>
<dbReference type="GO" id="GO:0046872">
    <property type="term" value="F:metal ion binding"/>
    <property type="evidence" value="ECO:0007669"/>
    <property type="project" value="UniProtKB-KW"/>
</dbReference>
<keyword evidence="8" id="KW-0238">DNA-binding</keyword>
<dbReference type="GO" id="GO:0008033">
    <property type="term" value="P:tRNA processing"/>
    <property type="evidence" value="ECO:0007669"/>
    <property type="project" value="UniProtKB-KW"/>
</dbReference>
<evidence type="ECO:0000256" key="6">
    <source>
        <dbReference type="ARBA" id="ARBA00048117"/>
    </source>
</evidence>
<dbReference type="EMBL" id="JAJEPX010000001">
    <property type="protein sequence ID" value="MCC2175579.1"/>
    <property type="molecule type" value="Genomic_DNA"/>
</dbReference>
<proteinExistence type="predicted"/>
<dbReference type="GO" id="GO:0061711">
    <property type="term" value="F:tRNA N(6)-L-threonylcarbamoyladenine synthase activity"/>
    <property type="evidence" value="ECO:0007669"/>
    <property type="project" value="UniProtKB-EC"/>
</dbReference>
<dbReference type="InterPro" id="IPR017861">
    <property type="entry name" value="KAE1/TsaD"/>
</dbReference>
<name>A0AAW4VUE1_9FIRM</name>
<evidence type="ECO:0000313" key="9">
    <source>
        <dbReference type="Proteomes" id="UP001298753"/>
    </source>
</evidence>
<comment type="caution">
    <text evidence="8">The sequence shown here is derived from an EMBL/GenBank/DDBJ whole genome shotgun (WGS) entry which is preliminary data.</text>
</comment>
<evidence type="ECO:0000256" key="1">
    <source>
        <dbReference type="ARBA" id="ARBA00012156"/>
    </source>
</evidence>
<organism evidence="8 9">
    <name type="scientific">Agathobaculum butyriciproducens</name>
    <dbReference type="NCBI Taxonomy" id="1628085"/>
    <lineage>
        <taxon>Bacteria</taxon>
        <taxon>Bacillati</taxon>
        <taxon>Bacillota</taxon>
        <taxon>Clostridia</taxon>
        <taxon>Eubacteriales</taxon>
        <taxon>Butyricicoccaceae</taxon>
        <taxon>Agathobaculum</taxon>
    </lineage>
</organism>
<dbReference type="Gene3D" id="3.30.420.40">
    <property type="match status" value="2"/>
</dbReference>
<dbReference type="Pfam" id="PF00814">
    <property type="entry name" value="TsaD"/>
    <property type="match status" value="1"/>
</dbReference>
<evidence type="ECO:0000256" key="3">
    <source>
        <dbReference type="ARBA" id="ARBA00022694"/>
    </source>
</evidence>
<dbReference type="GeneID" id="98661034"/>
<dbReference type="AlphaFoldDB" id="A0AAW4VUE1"/>
<keyword evidence="9" id="KW-1185">Reference proteome</keyword>
<keyword evidence="3" id="KW-0819">tRNA processing</keyword>
<comment type="catalytic activity">
    <reaction evidence="6">
        <text>L-threonylcarbamoyladenylate + adenosine(37) in tRNA = N(6)-L-threonylcarbamoyladenosine(37) in tRNA + AMP + H(+)</text>
        <dbReference type="Rhea" id="RHEA:37059"/>
        <dbReference type="Rhea" id="RHEA-COMP:10162"/>
        <dbReference type="Rhea" id="RHEA-COMP:10163"/>
        <dbReference type="ChEBI" id="CHEBI:15378"/>
        <dbReference type="ChEBI" id="CHEBI:73682"/>
        <dbReference type="ChEBI" id="CHEBI:74411"/>
        <dbReference type="ChEBI" id="CHEBI:74418"/>
        <dbReference type="ChEBI" id="CHEBI:456215"/>
        <dbReference type="EC" id="2.3.1.234"/>
    </reaction>
</comment>
<gene>
    <name evidence="8" type="ORF">LKD22_00285</name>
</gene>
<evidence type="ECO:0000256" key="4">
    <source>
        <dbReference type="ARBA" id="ARBA00022723"/>
    </source>
</evidence>
<dbReference type="Proteomes" id="UP001298753">
    <property type="component" value="Unassembled WGS sequence"/>
</dbReference>
<protein>
    <recommendedName>
        <fullName evidence="1">N(6)-L-threonylcarbamoyladenine synthase</fullName>
        <ecNumber evidence="1">2.3.1.234</ecNumber>
    </recommendedName>
</protein>
<evidence type="ECO:0000313" key="8">
    <source>
        <dbReference type="EMBL" id="MCC2175579.1"/>
    </source>
</evidence>
<dbReference type="RefSeq" id="WP_227599891.1">
    <property type="nucleotide sequence ID" value="NZ_JAJEPX010000001.1"/>
</dbReference>
<dbReference type="GO" id="GO:0003677">
    <property type="term" value="F:DNA binding"/>
    <property type="evidence" value="ECO:0007669"/>
    <property type="project" value="UniProtKB-KW"/>
</dbReference>
<keyword evidence="5" id="KW-0012">Acyltransferase</keyword>
<evidence type="ECO:0000259" key="7">
    <source>
        <dbReference type="Pfam" id="PF00814"/>
    </source>
</evidence>
<dbReference type="EC" id="2.3.1.234" evidence="1"/>
<dbReference type="PANTHER" id="PTHR11735:SF11">
    <property type="entry name" value="TRNA THREONYLCARBAMOYLADENOSINE BIOSYNTHESIS PROTEIN TSAB"/>
    <property type="match status" value="1"/>
</dbReference>
<dbReference type="InterPro" id="IPR000905">
    <property type="entry name" value="Gcp-like_dom"/>
</dbReference>
<reference evidence="8 9" key="1">
    <citation type="submission" date="2021-10" db="EMBL/GenBank/DDBJ databases">
        <title>Anaerobic single-cell dispensing facilitates the cultivation of human gut bacteria.</title>
        <authorList>
            <person name="Afrizal A."/>
        </authorList>
    </citation>
    <scope>NUCLEOTIDE SEQUENCE [LARGE SCALE GENOMIC DNA]</scope>
    <source>
        <strain evidence="8 9">CLA-AA-H270</strain>
    </source>
</reference>
<keyword evidence="4" id="KW-0479">Metal-binding</keyword>
<accession>A0AAW4VUE1</accession>
<dbReference type="PRINTS" id="PR00789">
    <property type="entry name" value="OSIALOPTASE"/>
</dbReference>
<dbReference type="GO" id="GO:0005829">
    <property type="term" value="C:cytosol"/>
    <property type="evidence" value="ECO:0007669"/>
    <property type="project" value="TreeGrafter"/>
</dbReference>
<dbReference type="InterPro" id="IPR043129">
    <property type="entry name" value="ATPase_NBD"/>
</dbReference>
<keyword evidence="2" id="KW-0808">Transferase</keyword>